<dbReference type="Proteomes" id="UP001489897">
    <property type="component" value="Unassembled WGS sequence"/>
</dbReference>
<name>A0ABU9RQQ0_9BURK</name>
<proteinExistence type="predicted"/>
<evidence type="ECO:0000256" key="1">
    <source>
        <dbReference type="SAM" id="MobiDB-lite"/>
    </source>
</evidence>
<reference evidence="2 3" key="1">
    <citation type="submission" date="2024-01" db="EMBL/GenBank/DDBJ databases">
        <title>The diversity of rhizobia nodulating Mimosa spp. in eleven states of Brazil covering several biomes is determined by host plant, location, and edaphic factors.</title>
        <authorList>
            <person name="Rouws L."/>
            <person name="Barauna A."/>
            <person name="Beukes C."/>
            <person name="De Faria S.M."/>
            <person name="Gross E."/>
            <person name="Dos Reis Junior F.B."/>
            <person name="Simon M."/>
            <person name="Maluk M."/>
            <person name="Odee D.W."/>
            <person name="Kenicer G."/>
            <person name="Young J.P.W."/>
            <person name="Reis V.M."/>
            <person name="Zilli J."/>
            <person name="James E.K."/>
        </authorList>
    </citation>
    <scope>NUCLEOTIDE SEQUENCE [LARGE SCALE GENOMIC DNA]</scope>
    <source>
        <strain evidence="2 3">JPY167</strain>
    </source>
</reference>
<protein>
    <submittedName>
        <fullName evidence="2">Uncharacterized protein</fullName>
    </submittedName>
</protein>
<dbReference type="EMBL" id="JAYMRV010000004">
    <property type="protein sequence ID" value="MEM5422355.1"/>
    <property type="molecule type" value="Genomic_DNA"/>
</dbReference>
<feature type="region of interest" description="Disordered" evidence="1">
    <location>
        <begin position="14"/>
        <end position="41"/>
    </location>
</feature>
<comment type="caution">
    <text evidence="2">The sequence shown here is derived from an EMBL/GenBank/DDBJ whole genome shotgun (WGS) entry which is preliminary data.</text>
</comment>
<keyword evidence="3" id="KW-1185">Reference proteome</keyword>
<evidence type="ECO:0000313" key="3">
    <source>
        <dbReference type="Proteomes" id="UP001489897"/>
    </source>
</evidence>
<organism evidence="2 3">
    <name type="scientific">Paraburkholderia ferrariae</name>
    <dbReference type="NCBI Taxonomy" id="386056"/>
    <lineage>
        <taxon>Bacteria</taxon>
        <taxon>Pseudomonadati</taxon>
        <taxon>Pseudomonadota</taxon>
        <taxon>Betaproteobacteria</taxon>
        <taxon>Burkholderiales</taxon>
        <taxon>Burkholderiaceae</taxon>
        <taxon>Paraburkholderia</taxon>
    </lineage>
</organism>
<gene>
    <name evidence="2" type="ORF">VSR73_14955</name>
</gene>
<dbReference type="RefSeq" id="WP_083245399.1">
    <property type="nucleotide sequence ID" value="NZ_JAYMRV010000004.1"/>
</dbReference>
<sequence length="65" mass="7277">MYLLDSDLRGPLADYTFHHRRQPAGSHPPSSDESDRAKQSNWAARALGAMAHRIFGKLRMEGAAR</sequence>
<accession>A0ABU9RQQ0</accession>
<evidence type="ECO:0000313" key="2">
    <source>
        <dbReference type="EMBL" id="MEM5422355.1"/>
    </source>
</evidence>